<sequence>MTVDPLKSAANDELSYGQLFAVLWRRSLWLVGTFGLIVGTSMLITLFSKPTYRSSMQLLVEPNYQLGLKRNNERNTYRTDRQDEVDYATQLNLIRSYQFMEQALDRLKSAYPDLTIKEIRKNLTISLLEEGKVETKIVEVVYTDNDDIKTQRMLEAIQEIYQDYNLKQQKLRLDKGLALINEQLEMLRQELSSSQQQLERFRQNQNLIDPEEQATTVAEALEKVLQDQREVQAEYRDAQAKYASLQQQLALSPRNALIASRLSQSTRYQELLNELQKTELELAQNQVIYTDITPRIKSLQERRQKQLELLQQEMGRVLGAEASASGESLLTAGQLSKNDLELAQDLAETQSLLAGLAARQRSLAQSEQQLRQELNRFPSLIAQYDRLQPEVETQRIILEKLLEDRQELSNDLLRGGFNWEVVEAPQRGEQISPKPLQNLLLGAVIGIFLGTIAAFTREMLDNVIRSLEDLKQQIEQPLLGTLPALSSLQPHHRWPFQAAPAVPTIQTLLHPKFRESLDLIYKNLQIQNPGKLLKSLVVTSASFEEGKTALVLGLALSAARSHRRVLVVDADFRQPAIHQQLGLTNHQGLSMAILELRSANDFIRHLVIADAEIDVLTAGPAPTDPMRLLSSQRFRDLMATFTEHYDLIVVDAPPILGLVDAIQIGSCCSGFVLSARLHQVTRSDLAQATAMLSSLNLVGVVANNVKLAGGNSGRTTESRALAVSSIPSEPLRQIPPQIDQR</sequence>
<dbReference type="GO" id="GO:0005886">
    <property type="term" value="C:plasma membrane"/>
    <property type="evidence" value="ECO:0007669"/>
    <property type="project" value="UniProtKB-SubCell"/>
</dbReference>
<keyword evidence="7" id="KW-0997">Cell inner membrane</keyword>
<dbReference type="PANTHER" id="PTHR32309">
    <property type="entry name" value="TYROSINE-PROTEIN KINASE"/>
    <property type="match status" value="1"/>
</dbReference>
<accession>A0AA96WQV1</accession>
<dbReference type="GO" id="GO:0005524">
    <property type="term" value="F:ATP binding"/>
    <property type="evidence" value="ECO:0007669"/>
    <property type="project" value="UniProtKB-KW"/>
</dbReference>
<evidence type="ECO:0000256" key="11">
    <source>
        <dbReference type="ARBA" id="ARBA00022777"/>
    </source>
</evidence>
<dbReference type="InterPro" id="IPR050445">
    <property type="entry name" value="Bact_polysacc_biosynth/exp"/>
</dbReference>
<name>A0AA96WQV1_9CYAN</name>
<evidence type="ECO:0000259" key="20">
    <source>
        <dbReference type="Pfam" id="PF13614"/>
    </source>
</evidence>
<keyword evidence="11" id="KW-0418">Kinase</keyword>
<evidence type="ECO:0000256" key="6">
    <source>
        <dbReference type="ARBA" id="ARBA00022475"/>
    </source>
</evidence>
<evidence type="ECO:0000259" key="19">
    <source>
        <dbReference type="Pfam" id="PF02706"/>
    </source>
</evidence>
<keyword evidence="17" id="KW-0175">Coiled coil</keyword>
<feature type="coiled-coil region" evidence="17">
    <location>
        <begin position="177"/>
        <end position="316"/>
    </location>
</feature>
<keyword evidence="9 18" id="KW-0812">Transmembrane</keyword>
<evidence type="ECO:0000256" key="16">
    <source>
        <dbReference type="ARBA" id="ARBA00051245"/>
    </source>
</evidence>
<evidence type="ECO:0000256" key="2">
    <source>
        <dbReference type="ARBA" id="ARBA00006683"/>
    </source>
</evidence>
<keyword evidence="6" id="KW-1003">Cell membrane</keyword>
<keyword evidence="15" id="KW-0829">Tyrosine-protein kinase</keyword>
<dbReference type="Gene3D" id="3.40.50.300">
    <property type="entry name" value="P-loop containing nucleotide triphosphate hydrolases"/>
    <property type="match status" value="1"/>
</dbReference>
<dbReference type="Pfam" id="PF13614">
    <property type="entry name" value="AAA_31"/>
    <property type="match status" value="1"/>
</dbReference>
<evidence type="ECO:0000256" key="1">
    <source>
        <dbReference type="ARBA" id="ARBA00004429"/>
    </source>
</evidence>
<evidence type="ECO:0000256" key="15">
    <source>
        <dbReference type="ARBA" id="ARBA00023137"/>
    </source>
</evidence>
<dbReference type="CDD" id="cd05387">
    <property type="entry name" value="BY-kinase"/>
    <property type="match status" value="1"/>
</dbReference>
<evidence type="ECO:0000256" key="17">
    <source>
        <dbReference type="SAM" id="Coils"/>
    </source>
</evidence>
<feature type="domain" description="AAA" evidence="20">
    <location>
        <begin position="546"/>
        <end position="661"/>
    </location>
</feature>
<dbReference type="InterPro" id="IPR027417">
    <property type="entry name" value="P-loop_NTPase"/>
</dbReference>
<keyword evidence="12" id="KW-0067">ATP-binding</keyword>
<dbReference type="RefSeq" id="WP_316435753.1">
    <property type="nucleotide sequence ID" value="NZ_CP053587.1"/>
</dbReference>
<evidence type="ECO:0000256" key="12">
    <source>
        <dbReference type="ARBA" id="ARBA00022840"/>
    </source>
</evidence>
<comment type="similarity">
    <text evidence="4">Belongs to the etk/wzc family.</text>
</comment>
<evidence type="ECO:0000256" key="5">
    <source>
        <dbReference type="ARBA" id="ARBA00011903"/>
    </source>
</evidence>
<comment type="subcellular location">
    <subcellularLocation>
        <location evidence="1">Cell inner membrane</location>
        <topology evidence="1">Multi-pass membrane protein</topology>
    </subcellularLocation>
</comment>
<dbReference type="NCBIfam" id="TIGR01007">
    <property type="entry name" value="eps_fam"/>
    <property type="match status" value="1"/>
</dbReference>
<keyword evidence="8" id="KW-0808">Transferase</keyword>
<dbReference type="InterPro" id="IPR005702">
    <property type="entry name" value="Wzc-like_C"/>
</dbReference>
<comment type="similarity">
    <text evidence="2">Belongs to the CpsC/CapA family.</text>
</comment>
<evidence type="ECO:0000313" key="21">
    <source>
        <dbReference type="EMBL" id="WNZ27461.1"/>
    </source>
</evidence>
<dbReference type="SUPFAM" id="SSF52540">
    <property type="entry name" value="P-loop containing nucleoside triphosphate hydrolases"/>
    <property type="match status" value="1"/>
</dbReference>
<evidence type="ECO:0000256" key="14">
    <source>
        <dbReference type="ARBA" id="ARBA00023136"/>
    </source>
</evidence>
<feature type="domain" description="Polysaccharide chain length determinant N-terminal" evidence="19">
    <location>
        <begin position="13"/>
        <end position="106"/>
    </location>
</feature>
<organism evidence="21">
    <name type="scientific">Leptolyngbya sp. NK1-12</name>
    <dbReference type="NCBI Taxonomy" id="2547451"/>
    <lineage>
        <taxon>Bacteria</taxon>
        <taxon>Bacillati</taxon>
        <taxon>Cyanobacteriota</taxon>
        <taxon>Cyanophyceae</taxon>
        <taxon>Leptolyngbyales</taxon>
        <taxon>Leptolyngbyaceae</taxon>
        <taxon>Leptolyngbya group</taxon>
        <taxon>Leptolyngbya</taxon>
    </lineage>
</organism>
<dbReference type="EC" id="2.7.10.2" evidence="5"/>
<protein>
    <recommendedName>
        <fullName evidence="5">non-specific protein-tyrosine kinase</fullName>
        <ecNumber evidence="5">2.7.10.2</ecNumber>
    </recommendedName>
</protein>
<evidence type="ECO:0000256" key="9">
    <source>
        <dbReference type="ARBA" id="ARBA00022692"/>
    </source>
</evidence>
<evidence type="ECO:0000256" key="8">
    <source>
        <dbReference type="ARBA" id="ARBA00022679"/>
    </source>
</evidence>
<evidence type="ECO:0000256" key="7">
    <source>
        <dbReference type="ARBA" id="ARBA00022519"/>
    </source>
</evidence>
<evidence type="ECO:0000256" key="3">
    <source>
        <dbReference type="ARBA" id="ARBA00007316"/>
    </source>
</evidence>
<keyword evidence="10" id="KW-0547">Nucleotide-binding</keyword>
<dbReference type="PANTHER" id="PTHR32309:SF13">
    <property type="entry name" value="FERRIC ENTEROBACTIN TRANSPORT PROTEIN FEPE"/>
    <property type="match status" value="1"/>
</dbReference>
<evidence type="ECO:0000256" key="18">
    <source>
        <dbReference type="SAM" id="Phobius"/>
    </source>
</evidence>
<gene>
    <name evidence="21" type="ORF">HJG54_31780</name>
</gene>
<proteinExistence type="inferred from homology"/>
<reference evidence="21" key="1">
    <citation type="submission" date="2020-05" db="EMBL/GenBank/DDBJ databases">
        <authorList>
            <person name="Zhu T."/>
            <person name="Keshari N."/>
            <person name="Lu X."/>
        </authorList>
    </citation>
    <scope>NUCLEOTIDE SEQUENCE</scope>
    <source>
        <strain evidence="21">NK1-12</strain>
    </source>
</reference>
<comment type="catalytic activity">
    <reaction evidence="16">
        <text>L-tyrosyl-[protein] + ATP = O-phospho-L-tyrosyl-[protein] + ADP + H(+)</text>
        <dbReference type="Rhea" id="RHEA:10596"/>
        <dbReference type="Rhea" id="RHEA-COMP:10136"/>
        <dbReference type="Rhea" id="RHEA-COMP:20101"/>
        <dbReference type="ChEBI" id="CHEBI:15378"/>
        <dbReference type="ChEBI" id="CHEBI:30616"/>
        <dbReference type="ChEBI" id="CHEBI:46858"/>
        <dbReference type="ChEBI" id="CHEBI:61978"/>
        <dbReference type="ChEBI" id="CHEBI:456216"/>
        <dbReference type="EC" id="2.7.10.2"/>
    </reaction>
</comment>
<keyword evidence="14 18" id="KW-0472">Membrane</keyword>
<evidence type="ECO:0000256" key="4">
    <source>
        <dbReference type="ARBA" id="ARBA00008883"/>
    </source>
</evidence>
<comment type="similarity">
    <text evidence="3">Belongs to the CpsD/CapB family.</text>
</comment>
<feature type="transmembrane region" description="Helical" evidence="18">
    <location>
        <begin position="28"/>
        <end position="47"/>
    </location>
</feature>
<dbReference type="Pfam" id="PF02706">
    <property type="entry name" value="Wzz"/>
    <property type="match status" value="1"/>
</dbReference>
<evidence type="ECO:0000256" key="10">
    <source>
        <dbReference type="ARBA" id="ARBA00022741"/>
    </source>
</evidence>
<keyword evidence="13 18" id="KW-1133">Transmembrane helix</keyword>
<dbReference type="GO" id="GO:0004715">
    <property type="term" value="F:non-membrane spanning protein tyrosine kinase activity"/>
    <property type="evidence" value="ECO:0007669"/>
    <property type="project" value="UniProtKB-EC"/>
</dbReference>
<evidence type="ECO:0000256" key="13">
    <source>
        <dbReference type="ARBA" id="ARBA00022989"/>
    </source>
</evidence>
<dbReference type="InterPro" id="IPR025669">
    <property type="entry name" value="AAA_dom"/>
</dbReference>
<dbReference type="InterPro" id="IPR003856">
    <property type="entry name" value="LPS_length_determ_N"/>
</dbReference>
<dbReference type="AlphaFoldDB" id="A0AA96WQV1"/>
<dbReference type="EMBL" id="CP053587">
    <property type="protein sequence ID" value="WNZ27461.1"/>
    <property type="molecule type" value="Genomic_DNA"/>
</dbReference>